<feature type="region of interest" description="Disordered" evidence="1">
    <location>
        <begin position="365"/>
        <end position="396"/>
    </location>
</feature>
<feature type="region of interest" description="Disordered" evidence="1">
    <location>
        <begin position="178"/>
        <end position="285"/>
    </location>
</feature>
<feature type="compositionally biased region" description="Polar residues" evidence="1">
    <location>
        <begin position="140"/>
        <end position="151"/>
    </location>
</feature>
<feature type="compositionally biased region" description="Polar residues" evidence="1">
    <location>
        <begin position="316"/>
        <end position="326"/>
    </location>
</feature>
<feature type="compositionally biased region" description="Pro residues" evidence="1">
    <location>
        <begin position="88"/>
        <end position="100"/>
    </location>
</feature>
<evidence type="ECO:0000256" key="1">
    <source>
        <dbReference type="SAM" id="MobiDB-lite"/>
    </source>
</evidence>
<name>A0A833R739_9POAL</name>
<dbReference type="PRINTS" id="PR01217">
    <property type="entry name" value="PRICHEXTENSN"/>
</dbReference>
<sequence>MENQPRLPWFRLATMARQAEADSQSQPEPAQPAQAPPAPVPRQSTLPVARRPMVPPPVPQTRVPTPPLSSQPVIRRPAVLSPTVQPAQPNPRPVTPPPQQDSPKPAVPTRTTAPSPPPSPKVIKTSTPTPPPSPRVKTATQVPPISVSDNKAANPEVENKPAPVLSPLKSIAMLEDRDNKVNGNGGSYNNTNNNTNGTNGSADTSGKMNGATYSNGNSKISTGNNGNNGKNNYNDINHNNKNNAPHPEKKEIENGRGMFETRGKHQHSNSGTAMPNANHKKSDRDTKVITIAGENIGALMELGHNAHSYSRKMHQGGNSPKSGSGTQDEKAAESMDSKGGARAKPMTSLVNSNVQSINNSLLFNSSCTQKSPGVHLTFKSKSKGKAHKHGINSPSS</sequence>
<dbReference type="EMBL" id="SWLB01000009">
    <property type="protein sequence ID" value="KAF3334428.1"/>
    <property type="molecule type" value="Genomic_DNA"/>
</dbReference>
<feature type="compositionally biased region" description="Basic and acidic residues" evidence="1">
    <location>
        <begin position="246"/>
        <end position="263"/>
    </location>
</feature>
<accession>A0A833R739</accession>
<feature type="compositionally biased region" description="Low complexity" evidence="1">
    <location>
        <begin position="21"/>
        <end position="33"/>
    </location>
</feature>
<feature type="compositionally biased region" description="Basic residues" evidence="1">
    <location>
        <begin position="378"/>
        <end position="390"/>
    </location>
</feature>
<keyword evidence="3" id="KW-1185">Reference proteome</keyword>
<evidence type="ECO:0000313" key="3">
    <source>
        <dbReference type="Proteomes" id="UP000623129"/>
    </source>
</evidence>
<feature type="region of interest" description="Disordered" evidence="1">
    <location>
        <begin position="310"/>
        <end position="345"/>
    </location>
</feature>
<feature type="compositionally biased region" description="Low complexity" evidence="1">
    <location>
        <begin position="41"/>
        <end position="52"/>
    </location>
</feature>
<dbReference type="Proteomes" id="UP000623129">
    <property type="component" value="Unassembled WGS sequence"/>
</dbReference>
<proteinExistence type="predicted"/>
<dbReference type="PANTHER" id="PTHR33472:SF28">
    <property type="entry name" value="BROMO AND FHA DOMAIN-CONTAINING PROTEIN DDB_G0267958"/>
    <property type="match status" value="1"/>
</dbReference>
<feature type="region of interest" description="Disordered" evidence="1">
    <location>
        <begin position="1"/>
        <end position="164"/>
    </location>
</feature>
<feature type="compositionally biased region" description="Low complexity" evidence="1">
    <location>
        <begin position="214"/>
        <end position="243"/>
    </location>
</feature>
<protein>
    <submittedName>
        <fullName evidence="2">Vegetative cell wall protein gp1-like protein</fullName>
    </submittedName>
</protein>
<feature type="compositionally biased region" description="Pro residues" evidence="1">
    <location>
        <begin position="53"/>
        <end position="69"/>
    </location>
</feature>
<feature type="compositionally biased region" description="Basic and acidic residues" evidence="1">
    <location>
        <begin position="327"/>
        <end position="336"/>
    </location>
</feature>
<dbReference type="OrthoDB" id="1939627at2759"/>
<gene>
    <name evidence="2" type="ORF">FCM35_KLT21032</name>
</gene>
<organism evidence="2 3">
    <name type="scientific">Carex littledalei</name>
    <dbReference type="NCBI Taxonomy" id="544730"/>
    <lineage>
        <taxon>Eukaryota</taxon>
        <taxon>Viridiplantae</taxon>
        <taxon>Streptophyta</taxon>
        <taxon>Embryophyta</taxon>
        <taxon>Tracheophyta</taxon>
        <taxon>Spermatophyta</taxon>
        <taxon>Magnoliopsida</taxon>
        <taxon>Liliopsida</taxon>
        <taxon>Poales</taxon>
        <taxon>Cyperaceae</taxon>
        <taxon>Cyperoideae</taxon>
        <taxon>Cariceae</taxon>
        <taxon>Carex</taxon>
        <taxon>Carex subgen. Euthyceras</taxon>
    </lineage>
</organism>
<comment type="caution">
    <text evidence="2">The sequence shown here is derived from an EMBL/GenBank/DDBJ whole genome shotgun (WGS) entry which is preliminary data.</text>
</comment>
<dbReference type="AlphaFoldDB" id="A0A833R739"/>
<feature type="compositionally biased region" description="Low complexity" evidence="1">
    <location>
        <begin position="187"/>
        <end position="206"/>
    </location>
</feature>
<feature type="compositionally biased region" description="Low complexity" evidence="1">
    <location>
        <begin position="101"/>
        <end position="113"/>
    </location>
</feature>
<dbReference type="PANTHER" id="PTHR33472">
    <property type="entry name" value="OS01G0106600 PROTEIN"/>
    <property type="match status" value="1"/>
</dbReference>
<reference evidence="2" key="1">
    <citation type="submission" date="2020-01" db="EMBL/GenBank/DDBJ databases">
        <title>Genome sequence of Kobresia littledalei, the first chromosome-level genome in the family Cyperaceae.</title>
        <authorList>
            <person name="Qu G."/>
        </authorList>
    </citation>
    <scope>NUCLEOTIDE SEQUENCE</scope>
    <source>
        <strain evidence="2">C.B.Clarke</strain>
        <tissue evidence="2">Leaf</tissue>
    </source>
</reference>
<evidence type="ECO:0000313" key="2">
    <source>
        <dbReference type="EMBL" id="KAF3334428.1"/>
    </source>
</evidence>